<feature type="compositionally biased region" description="Basic and acidic residues" evidence="1">
    <location>
        <begin position="68"/>
        <end position="77"/>
    </location>
</feature>
<proteinExistence type="predicted"/>
<dbReference type="AlphaFoldDB" id="A0A0B6Y612"/>
<feature type="compositionally biased region" description="Polar residues" evidence="1">
    <location>
        <begin position="53"/>
        <end position="65"/>
    </location>
</feature>
<feature type="region of interest" description="Disordered" evidence="1">
    <location>
        <begin position="51"/>
        <end position="91"/>
    </location>
</feature>
<reference evidence="2" key="1">
    <citation type="submission" date="2014-12" db="EMBL/GenBank/DDBJ databases">
        <title>Insight into the proteome of Arion vulgaris.</title>
        <authorList>
            <person name="Aradska J."/>
            <person name="Bulat T."/>
            <person name="Smidak R."/>
            <person name="Sarate P."/>
            <person name="Gangsoo J."/>
            <person name="Sialana F."/>
            <person name="Bilban M."/>
            <person name="Lubec G."/>
        </authorList>
    </citation>
    <scope>NUCLEOTIDE SEQUENCE</scope>
    <source>
        <tissue evidence="2">Skin</tissue>
    </source>
</reference>
<name>A0A0B6Y612_9EUPU</name>
<gene>
    <name evidence="2" type="primary">ORF13024</name>
</gene>
<dbReference type="EMBL" id="HACG01004416">
    <property type="protein sequence ID" value="CEK51281.1"/>
    <property type="molecule type" value="Transcribed_RNA"/>
</dbReference>
<accession>A0A0B6Y612</accession>
<protein>
    <submittedName>
        <fullName evidence="2">Uncharacterized protein</fullName>
    </submittedName>
</protein>
<feature type="non-terminal residue" evidence="2">
    <location>
        <position position="1"/>
    </location>
</feature>
<evidence type="ECO:0000313" key="2">
    <source>
        <dbReference type="EMBL" id="CEK51281.1"/>
    </source>
</evidence>
<feature type="non-terminal residue" evidence="2">
    <location>
        <position position="91"/>
    </location>
</feature>
<evidence type="ECO:0000256" key="1">
    <source>
        <dbReference type="SAM" id="MobiDB-lite"/>
    </source>
</evidence>
<sequence length="91" mass="10306">PEDKDSFTKISHARKVEDLIKSQAADSFITRNNLSGTSEIKEHFEHLSKLNDTDGNIQISTSGIKQSRGYEKSRDETSTENASKFRKFEAK</sequence>
<organism evidence="2">
    <name type="scientific">Arion vulgaris</name>
    <dbReference type="NCBI Taxonomy" id="1028688"/>
    <lineage>
        <taxon>Eukaryota</taxon>
        <taxon>Metazoa</taxon>
        <taxon>Spiralia</taxon>
        <taxon>Lophotrochozoa</taxon>
        <taxon>Mollusca</taxon>
        <taxon>Gastropoda</taxon>
        <taxon>Heterobranchia</taxon>
        <taxon>Euthyneura</taxon>
        <taxon>Panpulmonata</taxon>
        <taxon>Eupulmonata</taxon>
        <taxon>Stylommatophora</taxon>
        <taxon>Helicina</taxon>
        <taxon>Arionoidea</taxon>
        <taxon>Arionidae</taxon>
        <taxon>Arion</taxon>
    </lineage>
</organism>